<evidence type="ECO:0000313" key="4">
    <source>
        <dbReference type="EMBL" id="SMG37316.1"/>
    </source>
</evidence>
<reference evidence="4 5" key="1">
    <citation type="submission" date="2017-04" db="EMBL/GenBank/DDBJ databases">
        <authorList>
            <person name="Afonso C.L."/>
            <person name="Miller P.J."/>
            <person name="Scott M.A."/>
            <person name="Spackman E."/>
            <person name="Goraichik I."/>
            <person name="Dimitrov K.M."/>
            <person name="Suarez D.L."/>
            <person name="Swayne D.E."/>
        </authorList>
    </citation>
    <scope>NUCLEOTIDE SEQUENCE [LARGE SCALE GENOMIC DNA]</scope>
    <source>
        <strain evidence="4 5">11</strain>
    </source>
</reference>
<proteinExistence type="inferred from homology"/>
<sequence length="60" mass="6800">MKAERAQQIYEMKDTVPVLLDGEHSVWIENVDLANEMATVQVGTRPTNTETVKVERLQEG</sequence>
<dbReference type="GO" id="GO:0042601">
    <property type="term" value="C:endospore-forming forespore"/>
    <property type="evidence" value="ECO:0007669"/>
    <property type="project" value="InterPro"/>
</dbReference>
<dbReference type="STRING" id="1852522.SAMN06295960_2208"/>
<comment type="subcellular location">
    <subcellularLocation>
        <location evidence="1">Spore core</location>
    </subcellularLocation>
</comment>
<organism evidence="4 5">
    <name type="scientific">Paenibacillus aquistagni</name>
    <dbReference type="NCBI Taxonomy" id="1852522"/>
    <lineage>
        <taxon>Bacteria</taxon>
        <taxon>Bacillati</taxon>
        <taxon>Bacillota</taxon>
        <taxon>Bacilli</taxon>
        <taxon>Bacillales</taxon>
        <taxon>Paenibacillaceae</taxon>
        <taxon>Paenibacillus</taxon>
    </lineage>
</organism>
<name>A0A1X7K944_9BACL</name>
<dbReference type="GO" id="GO:0030435">
    <property type="term" value="P:sporulation resulting in formation of a cellular spore"/>
    <property type="evidence" value="ECO:0007669"/>
    <property type="project" value="UniProtKB-KW"/>
</dbReference>
<keyword evidence="5" id="KW-1185">Reference proteome</keyword>
<evidence type="ECO:0000256" key="3">
    <source>
        <dbReference type="ARBA" id="ARBA00022969"/>
    </source>
</evidence>
<dbReference type="OrthoDB" id="1683648at2"/>
<accession>A0A1X7K944</accession>
<dbReference type="AlphaFoldDB" id="A0A1X7K944"/>
<dbReference type="Pfam" id="PF08141">
    <property type="entry name" value="SspH"/>
    <property type="match status" value="1"/>
</dbReference>
<dbReference type="EMBL" id="FXAZ01000002">
    <property type="protein sequence ID" value="SMG37316.1"/>
    <property type="molecule type" value="Genomic_DNA"/>
</dbReference>
<dbReference type="Proteomes" id="UP000193834">
    <property type="component" value="Unassembled WGS sequence"/>
</dbReference>
<protein>
    <submittedName>
        <fullName evidence="4">Small acid-soluble spore protein H (Minor)</fullName>
    </submittedName>
</protein>
<dbReference type="RefSeq" id="WP_085494395.1">
    <property type="nucleotide sequence ID" value="NZ_FXAZ01000002.1"/>
</dbReference>
<evidence type="ECO:0000256" key="2">
    <source>
        <dbReference type="ARBA" id="ARBA00006573"/>
    </source>
</evidence>
<dbReference type="InterPro" id="IPR012610">
    <property type="entry name" value="SASP_SspH"/>
</dbReference>
<dbReference type="GO" id="GO:0030436">
    <property type="term" value="P:asexual sporulation"/>
    <property type="evidence" value="ECO:0007669"/>
    <property type="project" value="InterPro"/>
</dbReference>
<keyword evidence="3" id="KW-0749">Sporulation</keyword>
<comment type="similarity">
    <text evidence="2">Belongs to the SspH family.</text>
</comment>
<evidence type="ECO:0000313" key="5">
    <source>
        <dbReference type="Proteomes" id="UP000193834"/>
    </source>
</evidence>
<gene>
    <name evidence="4" type="ORF">SAMN06295960_2208</name>
</gene>
<evidence type="ECO:0000256" key="1">
    <source>
        <dbReference type="ARBA" id="ARBA00004288"/>
    </source>
</evidence>